<dbReference type="InterPro" id="IPR035965">
    <property type="entry name" value="PAS-like_dom_sf"/>
</dbReference>
<keyword evidence="20" id="KW-1185">Reference proteome</keyword>
<dbReference type="PROSITE" id="PS50112">
    <property type="entry name" value="PAS"/>
    <property type="match status" value="1"/>
</dbReference>
<keyword evidence="13" id="KW-0067">ATP-binding</keyword>
<reference evidence="19 20" key="1">
    <citation type="journal article" date="2021" name="Front. Microbiol.">
        <title>Comprehensive Comparative Genomics and Phenotyping of Methylobacterium Species.</title>
        <authorList>
            <person name="Alessa O."/>
            <person name="Ogura Y."/>
            <person name="Fujitani Y."/>
            <person name="Takami H."/>
            <person name="Hayashi T."/>
            <person name="Sahin N."/>
            <person name="Tani A."/>
        </authorList>
    </citation>
    <scope>NUCLEOTIDE SEQUENCE [LARGE SCALE GENOMIC DNA]</scope>
    <source>
        <strain evidence="19 20">DSM 23679</strain>
    </source>
</reference>
<keyword evidence="11" id="KW-0547">Nucleotide-binding</keyword>
<name>A0ABQ4QEG2_9HYPH</name>
<gene>
    <name evidence="19" type="ORF">AFCDBAGC_1354</name>
</gene>
<keyword evidence="5" id="KW-0597">Phosphoprotein</keyword>
<dbReference type="InterPro" id="IPR001610">
    <property type="entry name" value="PAC"/>
</dbReference>
<dbReference type="SMART" id="SM00086">
    <property type="entry name" value="PAC"/>
    <property type="match status" value="3"/>
</dbReference>
<evidence type="ECO:0000256" key="3">
    <source>
        <dbReference type="ARBA" id="ARBA00021740"/>
    </source>
</evidence>
<dbReference type="Pfam" id="PF00989">
    <property type="entry name" value="PAS"/>
    <property type="match status" value="1"/>
</dbReference>
<keyword evidence="12" id="KW-0418">Kinase</keyword>
<keyword evidence="4" id="KW-0600">Photoreceptor protein</keyword>
<evidence type="ECO:0000256" key="4">
    <source>
        <dbReference type="ARBA" id="ARBA00022543"/>
    </source>
</evidence>
<dbReference type="SMART" id="SM00091">
    <property type="entry name" value="PAS"/>
    <property type="match status" value="3"/>
</dbReference>
<dbReference type="SUPFAM" id="SSF55781">
    <property type="entry name" value="GAF domain-like"/>
    <property type="match status" value="2"/>
</dbReference>
<evidence type="ECO:0000313" key="19">
    <source>
        <dbReference type="EMBL" id="GJD43502.1"/>
    </source>
</evidence>
<evidence type="ECO:0000256" key="2">
    <source>
        <dbReference type="ARBA" id="ARBA00012438"/>
    </source>
</evidence>
<keyword evidence="15" id="KW-0843">Virulence</keyword>
<evidence type="ECO:0000256" key="8">
    <source>
        <dbReference type="ARBA" id="ARBA00022643"/>
    </source>
</evidence>
<feature type="domain" description="PAC" evidence="18">
    <location>
        <begin position="510"/>
        <end position="560"/>
    </location>
</feature>
<dbReference type="RefSeq" id="WP_238271560.1">
    <property type="nucleotide sequence ID" value="NZ_BPQG01000016.1"/>
</dbReference>
<evidence type="ECO:0000256" key="7">
    <source>
        <dbReference type="ARBA" id="ARBA00022630"/>
    </source>
</evidence>
<evidence type="ECO:0000256" key="5">
    <source>
        <dbReference type="ARBA" id="ARBA00022553"/>
    </source>
</evidence>
<evidence type="ECO:0000256" key="12">
    <source>
        <dbReference type="ARBA" id="ARBA00022777"/>
    </source>
</evidence>
<protein>
    <recommendedName>
        <fullName evidence="3">Blue-light-activated histidine kinase</fullName>
        <ecNumber evidence="2">2.7.13.3</ecNumber>
    </recommendedName>
</protein>
<dbReference type="EC" id="2.7.13.3" evidence="2"/>
<keyword evidence="6" id="KW-0716">Sensory transduction</keyword>
<organism evidence="19 20">
    <name type="scientific">Methylobacterium cerastii</name>
    <dbReference type="NCBI Taxonomy" id="932741"/>
    <lineage>
        <taxon>Bacteria</taxon>
        <taxon>Pseudomonadati</taxon>
        <taxon>Pseudomonadota</taxon>
        <taxon>Alphaproteobacteria</taxon>
        <taxon>Hyphomicrobiales</taxon>
        <taxon>Methylobacteriaceae</taxon>
        <taxon>Methylobacterium</taxon>
    </lineage>
</organism>
<dbReference type="NCBIfam" id="TIGR00229">
    <property type="entry name" value="sensory_box"/>
    <property type="match status" value="3"/>
</dbReference>
<dbReference type="Pfam" id="PF07536">
    <property type="entry name" value="HWE_HK"/>
    <property type="match status" value="1"/>
</dbReference>
<keyword evidence="16" id="KW-0675">Receptor</keyword>
<dbReference type="SMART" id="SM00065">
    <property type="entry name" value="GAF"/>
    <property type="match status" value="1"/>
</dbReference>
<dbReference type="SMART" id="SM00911">
    <property type="entry name" value="HWE_HK"/>
    <property type="match status" value="1"/>
</dbReference>
<keyword evidence="9" id="KW-0808">Transferase</keyword>
<dbReference type="InterPro" id="IPR000014">
    <property type="entry name" value="PAS"/>
</dbReference>
<dbReference type="Pfam" id="PF08447">
    <property type="entry name" value="PAS_3"/>
    <property type="match status" value="2"/>
</dbReference>
<keyword evidence="10" id="KW-0677">Repeat</keyword>
<dbReference type="Gene3D" id="2.10.70.100">
    <property type="match status" value="1"/>
</dbReference>
<dbReference type="PANTHER" id="PTHR41523:SF7">
    <property type="entry name" value="HISTIDINE KINASE"/>
    <property type="match status" value="1"/>
</dbReference>
<evidence type="ECO:0000256" key="6">
    <source>
        <dbReference type="ARBA" id="ARBA00022606"/>
    </source>
</evidence>
<evidence type="ECO:0000256" key="11">
    <source>
        <dbReference type="ARBA" id="ARBA00022741"/>
    </source>
</evidence>
<evidence type="ECO:0000256" key="16">
    <source>
        <dbReference type="ARBA" id="ARBA00023170"/>
    </source>
</evidence>
<evidence type="ECO:0000256" key="9">
    <source>
        <dbReference type="ARBA" id="ARBA00022679"/>
    </source>
</evidence>
<evidence type="ECO:0000256" key="15">
    <source>
        <dbReference type="ARBA" id="ARBA00023026"/>
    </source>
</evidence>
<dbReference type="Pfam" id="PF01590">
    <property type="entry name" value="GAF"/>
    <property type="match status" value="1"/>
</dbReference>
<dbReference type="InterPro" id="IPR003018">
    <property type="entry name" value="GAF"/>
</dbReference>
<evidence type="ECO:0000259" key="17">
    <source>
        <dbReference type="PROSITE" id="PS50112"/>
    </source>
</evidence>
<comment type="caution">
    <text evidence="19">The sequence shown here is derived from an EMBL/GenBank/DDBJ whole genome shotgun (WGS) entry which is preliminary data.</text>
</comment>
<evidence type="ECO:0000259" key="18">
    <source>
        <dbReference type="PROSITE" id="PS50113"/>
    </source>
</evidence>
<comment type="catalytic activity">
    <reaction evidence="1">
        <text>ATP + protein L-histidine = ADP + protein N-phospho-L-histidine.</text>
        <dbReference type="EC" id="2.7.13.3"/>
    </reaction>
</comment>
<sequence>MPPGDARPDRVALVSAHAAAPPAETGFDDTVLLARELLGAPAAFLALADGAGLQVAAQLGIAAPGGRAPARLIERGGLCQEHVEQGESGILSDLGGAGPRPFRFLAALRLESRAGVPLGTLCVLDDAPRAGLTPGQEAGLHALGRRTVGLLEARAALDRREARLARQRQALEASASTTVRLGESALLMRLAVEATGIGIWDYDPVADHLDCDVAARRLLGIGAAQPASLARSFLRTIHADDRARAAADLRASLDPAGDGRFGGDYRLARDDGAARWVAICGRPVLAGGRANRIVGSVRDVTARKAAALASEAVRERYRLIARATSDAIRDWDLVADAVTWNEALQTAYGWDPAGAAATGAWWLAQVHPADRDRVEAALVAAIRGGGDAWSLEYRFLRADGRHAEVLDRGYVIRAPDGTPLRMVGAMLDLTERNRVAADFRAIFEGANVGIVQIDPHTLEALSVNAKLCAIWGAPAAAIVGRSVARWTPPEDATERDALHRRLAAGEVMRETLEKRYRRADGRIIWGRVNLVSQALGDRLQITAMIEDITLERTTEARHRALIALGDALRDASGRSEAIAAAAAILGATLGAMRAGYGDVDVAAGLFRVESAWTAPGIRQAKTLPPGPLPLGPLPPCPLAAFPETLARLASGLPQAIRDIAEPALADDAAAYAGMGAQAAVNVPLIRLGRLAGVLFVHDRGPRDWAAGEIAFVREVAERLWGTLGRIQAEDQQTLRNRELSHRLKNTLAMVQAIASQTLRNAPDFETAKEALAARLIALGKAHDILLTGARESAGIGAVIAGALAIHDDGQAGRFALDGPAIEVGPKAALSLALMMHELATNAVKYGALSVPGGRVAVTWSLEADAMVRMLWTERGGPKVAAPTRKGFGSRLIERGLAGAVGGSVGLAYEPEGVVCRVEAPLSGFEAAE</sequence>
<keyword evidence="7" id="KW-0285">Flavoprotein</keyword>
<dbReference type="EMBL" id="BPQG01000016">
    <property type="protein sequence ID" value="GJD43502.1"/>
    <property type="molecule type" value="Genomic_DNA"/>
</dbReference>
<feature type="domain" description="PAC" evidence="18">
    <location>
        <begin position="389"/>
        <end position="441"/>
    </location>
</feature>
<dbReference type="SUPFAM" id="SSF55785">
    <property type="entry name" value="PYP-like sensor domain (PAS domain)"/>
    <property type="match status" value="3"/>
</dbReference>
<dbReference type="InterPro" id="IPR013655">
    <property type="entry name" value="PAS_fold_3"/>
</dbReference>
<dbReference type="InterPro" id="IPR036890">
    <property type="entry name" value="HATPase_C_sf"/>
</dbReference>
<accession>A0ABQ4QEG2</accession>
<dbReference type="InterPro" id="IPR029016">
    <property type="entry name" value="GAF-like_dom_sf"/>
</dbReference>
<keyword evidence="8" id="KW-0288">FMN</keyword>
<dbReference type="Gene3D" id="3.30.450.40">
    <property type="match status" value="1"/>
</dbReference>
<dbReference type="InterPro" id="IPR000700">
    <property type="entry name" value="PAS-assoc_C"/>
</dbReference>
<evidence type="ECO:0000313" key="20">
    <source>
        <dbReference type="Proteomes" id="UP001055117"/>
    </source>
</evidence>
<dbReference type="InterPro" id="IPR013767">
    <property type="entry name" value="PAS_fold"/>
</dbReference>
<feature type="domain" description="PAS" evidence="17">
    <location>
        <begin position="313"/>
        <end position="385"/>
    </location>
</feature>
<dbReference type="Gene3D" id="3.30.450.20">
    <property type="entry name" value="PAS domain"/>
    <property type="match status" value="3"/>
</dbReference>
<evidence type="ECO:0000256" key="1">
    <source>
        <dbReference type="ARBA" id="ARBA00000085"/>
    </source>
</evidence>
<dbReference type="Proteomes" id="UP001055117">
    <property type="component" value="Unassembled WGS sequence"/>
</dbReference>
<dbReference type="InterPro" id="IPR011102">
    <property type="entry name" value="Sig_transdc_His_kinase_HWE"/>
</dbReference>
<keyword evidence="14" id="KW-0157">Chromophore</keyword>
<feature type="domain" description="PAC" evidence="18">
    <location>
        <begin position="261"/>
        <end position="312"/>
    </location>
</feature>
<evidence type="ECO:0000256" key="14">
    <source>
        <dbReference type="ARBA" id="ARBA00022991"/>
    </source>
</evidence>
<dbReference type="Gene3D" id="3.30.565.10">
    <property type="entry name" value="Histidine kinase-like ATPase, C-terminal domain"/>
    <property type="match status" value="1"/>
</dbReference>
<evidence type="ECO:0000256" key="13">
    <source>
        <dbReference type="ARBA" id="ARBA00022840"/>
    </source>
</evidence>
<dbReference type="PANTHER" id="PTHR41523">
    <property type="entry name" value="TWO-COMPONENT SYSTEM SENSOR PROTEIN"/>
    <property type="match status" value="1"/>
</dbReference>
<dbReference type="CDD" id="cd00130">
    <property type="entry name" value="PAS"/>
    <property type="match status" value="2"/>
</dbReference>
<evidence type="ECO:0000256" key="10">
    <source>
        <dbReference type="ARBA" id="ARBA00022737"/>
    </source>
</evidence>
<dbReference type="PROSITE" id="PS50113">
    <property type="entry name" value="PAC"/>
    <property type="match status" value="3"/>
</dbReference>
<proteinExistence type="predicted"/>